<evidence type="ECO:0000313" key="8">
    <source>
        <dbReference type="EMBL" id="PIW18686.1"/>
    </source>
</evidence>
<dbReference type="Pfam" id="PF00232">
    <property type="entry name" value="Glyco_hydro_1"/>
    <property type="match status" value="1"/>
</dbReference>
<comment type="caution">
    <text evidence="8">The sequence shown here is derived from an EMBL/GenBank/DDBJ whole genome shotgun (WGS) entry which is preliminary data.</text>
</comment>
<dbReference type="GO" id="GO:0005975">
    <property type="term" value="P:carbohydrate metabolic process"/>
    <property type="evidence" value="ECO:0007669"/>
    <property type="project" value="InterPro"/>
</dbReference>
<evidence type="ECO:0000256" key="1">
    <source>
        <dbReference type="ARBA" id="ARBA00010838"/>
    </source>
</evidence>
<dbReference type="PROSITE" id="PS00572">
    <property type="entry name" value="GLYCOSYL_HYDROL_F1_1"/>
    <property type="match status" value="1"/>
</dbReference>
<evidence type="ECO:0000256" key="4">
    <source>
        <dbReference type="PROSITE-ProRule" id="PRU10055"/>
    </source>
</evidence>
<sequence length="463" mass="53254">MGLFEKLGYNKPISAGAGSVNYFKILFYSVWLAGSVAFFLPAQAETFLKFPEGFLWGTATAAYQVEGGIENDWSAAGLDAGKAAEHYEHYEEDFDDLEQMGTQIYRLSLEWARLEPEPGKYDLKALTHYREMLQSLNRRGIQPMVTVFHFTLPPWFVAKGGWTKEENIADFVRFTHWISAELKDEVNWWFTLNEPLVYAFKGYDAGQWPPFVKNRNLALRVIKHLILAHGQAYRAIHAEDPIAWVSFAKNISLLEPNWPANPLDQAMTGFQSYLFNETFWEAISKGELSFSVPGIEPIVIPPNADLKGSLDFIAFNYYTRYLIAADGSQKTRQGVPVTELNWEIYPEGMLKVLRMANQHAQKMKIPIFISENGLADGDDSQRPAYLVRHMAQIWQGIQEGIPVRGYLHWTLMDNYEWADGYAAKFGLMDIERNWRPSAWLFQDMIQQNGFPAQWLEKYKLPER</sequence>
<evidence type="ECO:0000313" key="9">
    <source>
        <dbReference type="Proteomes" id="UP000231019"/>
    </source>
</evidence>
<dbReference type="Gene3D" id="3.20.20.80">
    <property type="entry name" value="Glycosidases"/>
    <property type="match status" value="1"/>
</dbReference>
<protein>
    <submittedName>
        <fullName evidence="8">Glycoside hydrolase family 1 protein</fullName>
    </submittedName>
</protein>
<dbReference type="Proteomes" id="UP000231019">
    <property type="component" value="Unassembled WGS sequence"/>
</dbReference>
<dbReference type="PANTHER" id="PTHR10353">
    <property type="entry name" value="GLYCOSYL HYDROLASE"/>
    <property type="match status" value="1"/>
</dbReference>
<reference evidence="8 9" key="1">
    <citation type="submission" date="2017-09" db="EMBL/GenBank/DDBJ databases">
        <title>Depth-based differentiation of microbial function through sediment-hosted aquifers and enrichment of novel symbionts in the deep terrestrial subsurface.</title>
        <authorList>
            <person name="Probst A.J."/>
            <person name="Ladd B."/>
            <person name="Jarett J.K."/>
            <person name="Geller-Mcgrath D.E."/>
            <person name="Sieber C.M."/>
            <person name="Emerson J.B."/>
            <person name="Anantharaman K."/>
            <person name="Thomas B.C."/>
            <person name="Malmstrom R."/>
            <person name="Stieglmeier M."/>
            <person name="Klingl A."/>
            <person name="Woyke T."/>
            <person name="Ryan C.M."/>
            <person name="Banfield J.F."/>
        </authorList>
    </citation>
    <scope>NUCLEOTIDE SEQUENCE [LARGE SCALE GENOMIC DNA]</scope>
    <source>
        <strain evidence="8">CG17_big_fil_post_rev_8_21_14_2_50_48_46</strain>
    </source>
</reference>
<keyword evidence="7" id="KW-0812">Transmembrane</keyword>
<feature type="active site" description="Nucleophile" evidence="4">
    <location>
        <position position="371"/>
    </location>
</feature>
<accession>A0A2M7G992</accession>
<comment type="similarity">
    <text evidence="1 5">Belongs to the glycosyl hydrolase 1 family.</text>
</comment>
<keyword evidence="3 6" id="KW-0326">Glycosidase</keyword>
<dbReference type="AlphaFoldDB" id="A0A2M7G992"/>
<keyword evidence="2 6" id="KW-0378">Hydrolase</keyword>
<evidence type="ECO:0000256" key="6">
    <source>
        <dbReference type="RuleBase" id="RU004468"/>
    </source>
</evidence>
<proteinExistence type="inferred from homology"/>
<dbReference type="InterPro" id="IPR018120">
    <property type="entry name" value="Glyco_hydro_1_AS"/>
</dbReference>
<evidence type="ECO:0000256" key="2">
    <source>
        <dbReference type="ARBA" id="ARBA00022801"/>
    </source>
</evidence>
<dbReference type="PRINTS" id="PR00131">
    <property type="entry name" value="GLHYDRLASE1"/>
</dbReference>
<dbReference type="InterPro" id="IPR001360">
    <property type="entry name" value="Glyco_hydro_1"/>
</dbReference>
<dbReference type="SUPFAM" id="SSF51445">
    <property type="entry name" value="(Trans)glycosidases"/>
    <property type="match status" value="1"/>
</dbReference>
<keyword evidence="7" id="KW-1133">Transmembrane helix</keyword>
<keyword evidence="7" id="KW-0472">Membrane</keyword>
<evidence type="ECO:0000256" key="7">
    <source>
        <dbReference type="SAM" id="Phobius"/>
    </source>
</evidence>
<dbReference type="PANTHER" id="PTHR10353:SF209">
    <property type="entry name" value="GALACTOLIPID GALACTOSYLTRANSFERASE SFR2, CHLOROPLASTIC"/>
    <property type="match status" value="1"/>
</dbReference>
<dbReference type="EMBL" id="PFFQ01000012">
    <property type="protein sequence ID" value="PIW18686.1"/>
    <property type="molecule type" value="Genomic_DNA"/>
</dbReference>
<dbReference type="PROSITE" id="PS00653">
    <property type="entry name" value="GLYCOSYL_HYDROL_F1_2"/>
    <property type="match status" value="1"/>
</dbReference>
<organism evidence="8 9">
    <name type="scientific">bacterium (Candidatus Blackallbacteria) CG17_big_fil_post_rev_8_21_14_2_50_48_46</name>
    <dbReference type="NCBI Taxonomy" id="2014261"/>
    <lineage>
        <taxon>Bacteria</taxon>
        <taxon>Candidatus Blackallbacteria</taxon>
    </lineage>
</organism>
<dbReference type="InterPro" id="IPR033132">
    <property type="entry name" value="GH_1_N_CS"/>
</dbReference>
<dbReference type="GO" id="GO:0008422">
    <property type="term" value="F:beta-glucosidase activity"/>
    <property type="evidence" value="ECO:0007669"/>
    <property type="project" value="TreeGrafter"/>
</dbReference>
<gene>
    <name evidence="8" type="ORF">COW36_05160</name>
</gene>
<feature type="transmembrane region" description="Helical" evidence="7">
    <location>
        <begin position="20"/>
        <end position="40"/>
    </location>
</feature>
<dbReference type="InterPro" id="IPR017853">
    <property type="entry name" value="GH"/>
</dbReference>
<evidence type="ECO:0000256" key="3">
    <source>
        <dbReference type="ARBA" id="ARBA00023295"/>
    </source>
</evidence>
<name>A0A2M7G992_9BACT</name>
<evidence type="ECO:0000256" key="5">
    <source>
        <dbReference type="RuleBase" id="RU003690"/>
    </source>
</evidence>